<evidence type="ECO:0000256" key="1">
    <source>
        <dbReference type="SAM" id="MobiDB-lite"/>
    </source>
</evidence>
<dbReference type="EMBL" id="AGNL01022088">
    <property type="protein sequence ID" value="EJK59884.1"/>
    <property type="molecule type" value="Genomic_DNA"/>
</dbReference>
<feature type="region of interest" description="Disordered" evidence="1">
    <location>
        <begin position="393"/>
        <end position="438"/>
    </location>
</feature>
<dbReference type="AlphaFoldDB" id="K0S4V5"/>
<gene>
    <name evidence="3" type="ORF">THAOC_19846</name>
</gene>
<name>K0S4V5_THAOC</name>
<organism evidence="3 4">
    <name type="scientific">Thalassiosira oceanica</name>
    <name type="common">Marine diatom</name>
    <dbReference type="NCBI Taxonomy" id="159749"/>
    <lineage>
        <taxon>Eukaryota</taxon>
        <taxon>Sar</taxon>
        <taxon>Stramenopiles</taxon>
        <taxon>Ochrophyta</taxon>
        <taxon>Bacillariophyta</taxon>
        <taxon>Coscinodiscophyceae</taxon>
        <taxon>Thalassiosirophycidae</taxon>
        <taxon>Thalassiosirales</taxon>
        <taxon>Thalassiosiraceae</taxon>
        <taxon>Thalassiosira</taxon>
    </lineage>
</organism>
<keyword evidence="2" id="KW-0812">Transmembrane</keyword>
<accession>K0S4V5</accession>
<feature type="compositionally biased region" description="Low complexity" evidence="1">
    <location>
        <begin position="340"/>
        <end position="355"/>
    </location>
</feature>
<reference evidence="3 4" key="1">
    <citation type="journal article" date="2012" name="Genome Biol.">
        <title>Genome and low-iron response of an oceanic diatom adapted to chronic iron limitation.</title>
        <authorList>
            <person name="Lommer M."/>
            <person name="Specht M."/>
            <person name="Roy A.S."/>
            <person name="Kraemer L."/>
            <person name="Andreson R."/>
            <person name="Gutowska M.A."/>
            <person name="Wolf J."/>
            <person name="Bergner S.V."/>
            <person name="Schilhabel M.B."/>
            <person name="Klostermeier U.C."/>
            <person name="Beiko R.G."/>
            <person name="Rosenstiel P."/>
            <person name="Hippler M."/>
            <person name="Laroche J."/>
        </authorList>
    </citation>
    <scope>NUCLEOTIDE SEQUENCE [LARGE SCALE GENOMIC DNA]</scope>
    <source>
        <strain evidence="3 4">CCMP1005</strain>
    </source>
</reference>
<proteinExistence type="predicted"/>
<feature type="transmembrane region" description="Helical" evidence="2">
    <location>
        <begin position="57"/>
        <end position="79"/>
    </location>
</feature>
<comment type="caution">
    <text evidence="3">The sequence shown here is derived from an EMBL/GenBank/DDBJ whole genome shotgun (WGS) entry which is preliminary data.</text>
</comment>
<protein>
    <submittedName>
        <fullName evidence="3">Uncharacterized protein</fullName>
    </submittedName>
</protein>
<feature type="compositionally biased region" description="Basic residues" evidence="1">
    <location>
        <begin position="407"/>
        <end position="416"/>
    </location>
</feature>
<dbReference type="Proteomes" id="UP000266841">
    <property type="component" value="Unassembled WGS sequence"/>
</dbReference>
<keyword evidence="2" id="KW-0472">Membrane</keyword>
<feature type="region of interest" description="Disordered" evidence="1">
    <location>
        <begin position="334"/>
        <end position="359"/>
    </location>
</feature>
<evidence type="ECO:0000313" key="4">
    <source>
        <dbReference type="Proteomes" id="UP000266841"/>
    </source>
</evidence>
<feature type="region of interest" description="Disordered" evidence="1">
    <location>
        <begin position="157"/>
        <end position="184"/>
    </location>
</feature>
<sequence length="438" mass="46788">MPSTRSGGYGKRDRRRLYCDLESPSVESPPIASQGFELELSSSAYPVTPPRRRRSKAVLCAAVTAFVVVAVGTAIGIAYSRSESGQGAGIFTEIFSYFGIGGDDVPDDVPDVPTYSPTYYPTYSPTSLAEEGGMPSSIAYLADAEGFEEAIAYATRGDESDEVEEAIDEKSEETGEDVTSPPKSFGSYRKFGDGTCADADMVDYSLASFGDFRIKGQVPDDVLSQLLPRIYDIHSAADCPRLCEEAGLNTVGFSYAMSEPRPIPGIDGAEVEIIACSCLVESADLECEDFGNEGIFRECNSDPNGKGPVKFAVEDEGVDSVCYENTNFMAVSPGQVGPLSSKSSKSSKPTPESTEVTAEIPDNLYLDNLYLSMNLDDLYQSMSMSLGEPEVVEAKKEGAKLSNSKSSKSKSSKSKSRSPLSKLGLLTVKRLGPASGTI</sequence>
<keyword evidence="2" id="KW-1133">Transmembrane helix</keyword>
<keyword evidence="4" id="KW-1185">Reference proteome</keyword>
<evidence type="ECO:0000256" key="2">
    <source>
        <dbReference type="SAM" id="Phobius"/>
    </source>
</evidence>
<feature type="compositionally biased region" description="Low complexity" evidence="1">
    <location>
        <begin position="417"/>
        <end position="426"/>
    </location>
</feature>
<evidence type="ECO:0000313" key="3">
    <source>
        <dbReference type="EMBL" id="EJK59884.1"/>
    </source>
</evidence>